<name>A0ABS4H7S9_9BACL</name>
<sequence length="343" mass="37753">MSKKFAAITLTLLLTFMVVLSGCSSSQQGPQTALSKAAANALKMTSYQFSNTIKVNEIELGSANPLVSLLKNAEIHVDGVYQNDPMQTEMRVDIKLHGQTPQTITMPIIFTKDKIYFKYPNIPLIAVPDTVKDKFIVMDLAEATQLDSVINPKMIEPKTTLALMSEMTKVLTDTYDGKSYFKEIDPKDAALPAGVEAKQVIQFNVGNENAKEAAQLFVNKALPKMLDIAAKDEYAGVIGKTPEQIAEWNKNVKANSAKYVDNVKVNLLTIKSAIDANDFPSYQDITLNVELNDPKTNKASKLSLQSTSQYTKINEKQTFATGIPKDTITLEQFEQAMKGIGVN</sequence>
<dbReference type="Gene3D" id="2.50.20.20">
    <property type="match status" value="1"/>
</dbReference>
<organism evidence="2 3">
    <name type="scientific">Paenibacillus sediminis</name>
    <dbReference type="NCBI Taxonomy" id="664909"/>
    <lineage>
        <taxon>Bacteria</taxon>
        <taxon>Bacillati</taxon>
        <taxon>Bacillota</taxon>
        <taxon>Bacilli</taxon>
        <taxon>Bacillales</taxon>
        <taxon>Paenibacillaceae</taxon>
        <taxon>Paenibacillus</taxon>
    </lineage>
</organism>
<dbReference type="Proteomes" id="UP001519273">
    <property type="component" value="Unassembled WGS sequence"/>
</dbReference>
<proteinExistence type="predicted"/>
<keyword evidence="1" id="KW-0732">Signal</keyword>
<keyword evidence="3" id="KW-1185">Reference proteome</keyword>
<reference evidence="2 3" key="1">
    <citation type="submission" date="2021-03" db="EMBL/GenBank/DDBJ databases">
        <title>Genomic Encyclopedia of Type Strains, Phase IV (KMG-IV): sequencing the most valuable type-strain genomes for metagenomic binning, comparative biology and taxonomic classification.</title>
        <authorList>
            <person name="Goeker M."/>
        </authorList>
    </citation>
    <scope>NUCLEOTIDE SEQUENCE [LARGE SCALE GENOMIC DNA]</scope>
    <source>
        <strain evidence="2 3">DSM 23491</strain>
    </source>
</reference>
<gene>
    <name evidence="2" type="ORF">J2Z20_003528</name>
</gene>
<dbReference type="EMBL" id="JAGGKP010000018">
    <property type="protein sequence ID" value="MBP1938588.1"/>
    <property type="molecule type" value="Genomic_DNA"/>
</dbReference>
<dbReference type="RefSeq" id="WP_209853210.1">
    <property type="nucleotide sequence ID" value="NZ_CBCRVE010000018.1"/>
</dbReference>
<evidence type="ECO:0000313" key="2">
    <source>
        <dbReference type="EMBL" id="MBP1938588.1"/>
    </source>
</evidence>
<accession>A0ABS4H7S9</accession>
<protein>
    <recommendedName>
        <fullName evidence="4">Lipoprotein</fullName>
    </recommendedName>
</protein>
<comment type="caution">
    <text evidence="2">The sequence shown here is derived from an EMBL/GenBank/DDBJ whole genome shotgun (WGS) entry which is preliminary data.</text>
</comment>
<evidence type="ECO:0008006" key="4">
    <source>
        <dbReference type="Google" id="ProtNLM"/>
    </source>
</evidence>
<evidence type="ECO:0000256" key="1">
    <source>
        <dbReference type="SAM" id="SignalP"/>
    </source>
</evidence>
<dbReference type="PROSITE" id="PS51257">
    <property type="entry name" value="PROKAR_LIPOPROTEIN"/>
    <property type="match status" value="1"/>
</dbReference>
<feature type="signal peptide" evidence="1">
    <location>
        <begin position="1"/>
        <end position="21"/>
    </location>
</feature>
<feature type="chain" id="PRO_5046346663" description="Lipoprotein" evidence="1">
    <location>
        <begin position="22"/>
        <end position="343"/>
    </location>
</feature>
<evidence type="ECO:0000313" key="3">
    <source>
        <dbReference type="Proteomes" id="UP001519273"/>
    </source>
</evidence>